<accession>A0A9X3CUJ9</accession>
<dbReference type="InterPro" id="IPR018114">
    <property type="entry name" value="TRYPSIN_HIS"/>
</dbReference>
<dbReference type="AlphaFoldDB" id="A0A9X3CUJ9"/>
<gene>
    <name evidence="4" type="ORF">MD535_22280</name>
</gene>
<evidence type="ECO:0000259" key="3">
    <source>
        <dbReference type="PROSITE" id="PS50240"/>
    </source>
</evidence>
<protein>
    <submittedName>
        <fullName evidence="4">S1 family peptidase</fullName>
    </submittedName>
</protein>
<dbReference type="InterPro" id="IPR001254">
    <property type="entry name" value="Trypsin_dom"/>
</dbReference>
<evidence type="ECO:0000313" key="5">
    <source>
        <dbReference type="Proteomes" id="UP001155587"/>
    </source>
</evidence>
<dbReference type="InterPro" id="IPR043504">
    <property type="entry name" value="Peptidase_S1_PA_chymotrypsin"/>
</dbReference>
<dbReference type="RefSeq" id="WP_265677326.1">
    <property type="nucleotide sequence ID" value="NZ_JAKRRY010000045.1"/>
</dbReference>
<evidence type="ECO:0000313" key="4">
    <source>
        <dbReference type="EMBL" id="MCW8348720.1"/>
    </source>
</evidence>
<sequence length="334" mass="35312">MQKVLIPLLTSLLSANALAVVNGTPLIWDNYDDLVEANCTGTIIAGRYVLTAAHCKDDGIIQFSDGTQQAASSRNDHPEYINHDGYDVSIWTLPKNHNTTNIHFFADLTQDTIGDGDTLRALGFGSSSSLGQSTLTVDGSYNNIAYPMYTKTTAINGYNEHGDSGGPDLNDSNEISALTNSIIADESLTGEITRYTFAVNLHYVEDFIRNTIDGWHYPTVVNGNGTQTVTVQSLHINPTSDSAWSDGNVAIVGGTCLGNNTIHAYETCTYEVETNGSGTLHLSDSETISINPQTNSGGNSGNESSGGGSGGGSLGLLSGLALLGLGLRRRLVKG</sequence>
<keyword evidence="5" id="KW-1185">Reference proteome</keyword>
<dbReference type="Pfam" id="PF00089">
    <property type="entry name" value="Trypsin"/>
    <property type="match status" value="1"/>
</dbReference>
<dbReference type="GO" id="GO:0006508">
    <property type="term" value="P:proteolysis"/>
    <property type="evidence" value="ECO:0007669"/>
    <property type="project" value="InterPro"/>
</dbReference>
<feature type="signal peptide" evidence="2">
    <location>
        <begin position="1"/>
        <end position="19"/>
    </location>
</feature>
<name>A0A9X3CUJ9_9VIBR</name>
<dbReference type="Proteomes" id="UP001155587">
    <property type="component" value="Unassembled WGS sequence"/>
</dbReference>
<dbReference type="PROSITE" id="PS00134">
    <property type="entry name" value="TRYPSIN_HIS"/>
    <property type="match status" value="1"/>
</dbReference>
<dbReference type="PROSITE" id="PS50240">
    <property type="entry name" value="TRYPSIN_DOM"/>
    <property type="match status" value="1"/>
</dbReference>
<dbReference type="InterPro" id="IPR009003">
    <property type="entry name" value="Peptidase_S1_PA"/>
</dbReference>
<dbReference type="GO" id="GO:0004252">
    <property type="term" value="F:serine-type endopeptidase activity"/>
    <property type="evidence" value="ECO:0007669"/>
    <property type="project" value="InterPro"/>
</dbReference>
<dbReference type="SMART" id="SM00020">
    <property type="entry name" value="Tryp_SPc"/>
    <property type="match status" value="1"/>
</dbReference>
<evidence type="ECO:0000256" key="2">
    <source>
        <dbReference type="SAM" id="SignalP"/>
    </source>
</evidence>
<evidence type="ECO:0000256" key="1">
    <source>
        <dbReference type="SAM" id="MobiDB-lite"/>
    </source>
</evidence>
<reference evidence="4" key="1">
    <citation type="submission" date="2022-02" db="EMBL/GenBank/DDBJ databases">
        <title>Vibrio sp. nov, a new bacterium isolated from seawater.</title>
        <authorList>
            <person name="Yuan Y."/>
        </authorList>
    </citation>
    <scope>NUCLEOTIDE SEQUENCE</scope>
    <source>
        <strain evidence="4">ZSDZ65</strain>
    </source>
</reference>
<proteinExistence type="predicted"/>
<dbReference type="Gene3D" id="2.40.10.10">
    <property type="entry name" value="Trypsin-like serine proteases"/>
    <property type="match status" value="1"/>
</dbReference>
<dbReference type="SUPFAM" id="SSF50494">
    <property type="entry name" value="Trypsin-like serine proteases"/>
    <property type="match status" value="1"/>
</dbReference>
<feature type="chain" id="PRO_5040999379" evidence="2">
    <location>
        <begin position="20"/>
        <end position="334"/>
    </location>
</feature>
<keyword evidence="2" id="KW-0732">Signal</keyword>
<feature type="compositionally biased region" description="Gly residues" evidence="1">
    <location>
        <begin position="298"/>
        <end position="310"/>
    </location>
</feature>
<dbReference type="EMBL" id="JAKRRY010000045">
    <property type="protein sequence ID" value="MCW8348720.1"/>
    <property type="molecule type" value="Genomic_DNA"/>
</dbReference>
<feature type="domain" description="Peptidase S1" evidence="3">
    <location>
        <begin position="20"/>
        <end position="213"/>
    </location>
</feature>
<feature type="region of interest" description="Disordered" evidence="1">
    <location>
        <begin position="287"/>
        <end position="310"/>
    </location>
</feature>
<comment type="caution">
    <text evidence="4">The sequence shown here is derived from an EMBL/GenBank/DDBJ whole genome shotgun (WGS) entry which is preliminary data.</text>
</comment>
<organism evidence="4 5">
    <name type="scientific">Vibrio qingdaonensis</name>
    <dbReference type="NCBI Taxonomy" id="2829491"/>
    <lineage>
        <taxon>Bacteria</taxon>
        <taxon>Pseudomonadati</taxon>
        <taxon>Pseudomonadota</taxon>
        <taxon>Gammaproteobacteria</taxon>
        <taxon>Vibrionales</taxon>
        <taxon>Vibrionaceae</taxon>
        <taxon>Vibrio</taxon>
    </lineage>
</organism>